<organism evidence="1 2">
    <name type="scientific">uncultured phage cr3_1</name>
    <dbReference type="NCBI Taxonomy" id="2772065"/>
    <lineage>
        <taxon>Viruses</taxon>
        <taxon>Duplodnaviria</taxon>
        <taxon>Heunggongvirae</taxon>
        <taxon>Uroviricota</taxon>
        <taxon>Caudoviricetes</taxon>
        <taxon>Crassvirales</taxon>
        <taxon>Intestiviridae</taxon>
        <taxon>Crudevirinae</taxon>
        <taxon>Diorhovirus</taxon>
        <taxon>Diorhovirus intestinalis</taxon>
    </lineage>
</organism>
<dbReference type="KEGG" id="vg:65129036"/>
<name>A0A7M1RW54_9CAUD</name>
<dbReference type="GeneID" id="65129036"/>
<dbReference type="EMBL" id="MT774381">
    <property type="protein sequence ID" value="QOR58558.1"/>
    <property type="molecule type" value="Genomic_DNA"/>
</dbReference>
<accession>A0A7M1RW54</accession>
<keyword evidence="2" id="KW-1185">Reference proteome</keyword>
<dbReference type="Proteomes" id="UP000594037">
    <property type="component" value="Segment"/>
</dbReference>
<reference evidence="1 2" key="1">
    <citation type="submission" date="2020-07" db="EMBL/GenBank/DDBJ databases">
        <title>Taxonomic proposal: Crassvirales, a new order of highly abundant and diverse bacterial viruses.</title>
        <authorList>
            <person name="Shkoporov A.N."/>
            <person name="Stockdale S.R."/>
            <person name="Guerin E."/>
            <person name="Ross R.P."/>
            <person name="Hill C."/>
        </authorList>
    </citation>
    <scope>NUCLEOTIDE SEQUENCE [LARGE SCALE GENOMIC DNA]</scope>
</reference>
<evidence type="ECO:0000313" key="2">
    <source>
        <dbReference type="Proteomes" id="UP000594037"/>
    </source>
</evidence>
<sequence>MRQFILGAADVAYATGATPELAASGAVGFYYLKDGKLTVSAKGAEMKGEGAIVLGRTSAEGGPVILPFYNNHFSFVKSSYKAAKTFVAEFTIPDVTVMEDHSVIFVKKGIQFNERANWTATVHAYKTSETVNMIAKKIADYVNNNPLLGLTAVADAAKVTVTATKPGVDYELVPADALFGMEITYTTRGEAALNDAEGIKKLADMAAADAGFEYTYRDSYMYLYPNYPLDPLAQPKKTDYGFTVFTLRFAVPRATKTRDEVVHQIVQIAIPNKSASVVGDAVTAIETALEAMAEL</sequence>
<evidence type="ECO:0000313" key="1">
    <source>
        <dbReference type="EMBL" id="QOR58558.1"/>
    </source>
</evidence>
<proteinExistence type="predicted"/>
<dbReference type="RefSeq" id="YP_010110716.1">
    <property type="nucleotide sequence ID" value="NC_055874.1"/>
</dbReference>
<protein>
    <submittedName>
        <fullName evidence="1">Putative tail sheath protein</fullName>
    </submittedName>
</protein>